<dbReference type="RefSeq" id="WP_241731642.1">
    <property type="nucleotide sequence ID" value="NZ_JACHMU010000001.1"/>
</dbReference>
<feature type="domain" description="RNA polymerase sigma factor 70 region 4 type 2" evidence="8">
    <location>
        <begin position="138"/>
        <end position="187"/>
    </location>
</feature>
<dbReference type="PANTHER" id="PTHR43133:SF62">
    <property type="entry name" value="RNA POLYMERASE SIGMA FACTOR SIGZ"/>
    <property type="match status" value="1"/>
</dbReference>
<dbReference type="Gene3D" id="1.10.10.10">
    <property type="entry name" value="Winged helix-like DNA-binding domain superfamily/Winged helix DNA-binding domain"/>
    <property type="match status" value="1"/>
</dbReference>
<name>A0A7W9FCZ2_9MICO</name>
<comment type="similarity">
    <text evidence="1 6">Belongs to the sigma-70 factor family. ECF subfamily.</text>
</comment>
<gene>
    <name evidence="9" type="ORF">HD600_001445</name>
</gene>
<keyword evidence="5 6" id="KW-0804">Transcription</keyword>
<dbReference type="GO" id="GO:0003677">
    <property type="term" value="F:DNA binding"/>
    <property type="evidence" value="ECO:0007669"/>
    <property type="project" value="UniProtKB-KW"/>
</dbReference>
<dbReference type="Proteomes" id="UP000517712">
    <property type="component" value="Unassembled WGS sequence"/>
</dbReference>
<evidence type="ECO:0000256" key="4">
    <source>
        <dbReference type="ARBA" id="ARBA00023125"/>
    </source>
</evidence>
<dbReference type="InterPro" id="IPR000838">
    <property type="entry name" value="RNA_pol_sigma70_ECF_CS"/>
</dbReference>
<dbReference type="Pfam" id="PF08281">
    <property type="entry name" value="Sigma70_r4_2"/>
    <property type="match status" value="1"/>
</dbReference>
<dbReference type="EMBL" id="JACHMU010000001">
    <property type="protein sequence ID" value="MBB5742948.1"/>
    <property type="molecule type" value="Genomic_DNA"/>
</dbReference>
<dbReference type="CDD" id="cd06171">
    <property type="entry name" value="Sigma70_r4"/>
    <property type="match status" value="1"/>
</dbReference>
<dbReference type="PANTHER" id="PTHR43133">
    <property type="entry name" value="RNA POLYMERASE ECF-TYPE SIGMA FACTO"/>
    <property type="match status" value="1"/>
</dbReference>
<evidence type="ECO:0000256" key="6">
    <source>
        <dbReference type="RuleBase" id="RU000716"/>
    </source>
</evidence>
<dbReference type="InterPro" id="IPR013325">
    <property type="entry name" value="RNA_pol_sigma_r2"/>
</dbReference>
<keyword evidence="3 6" id="KW-0731">Sigma factor</keyword>
<dbReference type="InterPro" id="IPR013249">
    <property type="entry name" value="RNA_pol_sigma70_r4_t2"/>
</dbReference>
<dbReference type="InterPro" id="IPR014284">
    <property type="entry name" value="RNA_pol_sigma-70_dom"/>
</dbReference>
<dbReference type="GO" id="GO:0006352">
    <property type="term" value="P:DNA-templated transcription initiation"/>
    <property type="evidence" value="ECO:0007669"/>
    <property type="project" value="InterPro"/>
</dbReference>
<dbReference type="SUPFAM" id="SSF88946">
    <property type="entry name" value="Sigma2 domain of RNA polymerase sigma factors"/>
    <property type="match status" value="1"/>
</dbReference>
<dbReference type="InterPro" id="IPR007627">
    <property type="entry name" value="RNA_pol_sigma70_r2"/>
</dbReference>
<proteinExistence type="inferred from homology"/>
<dbReference type="InterPro" id="IPR039425">
    <property type="entry name" value="RNA_pol_sigma-70-like"/>
</dbReference>
<organism evidence="9 10">
    <name type="scientific">Microbacterium ginsengiterrae</name>
    <dbReference type="NCBI Taxonomy" id="546115"/>
    <lineage>
        <taxon>Bacteria</taxon>
        <taxon>Bacillati</taxon>
        <taxon>Actinomycetota</taxon>
        <taxon>Actinomycetes</taxon>
        <taxon>Micrococcales</taxon>
        <taxon>Microbacteriaceae</taxon>
        <taxon>Microbacterium</taxon>
    </lineage>
</organism>
<dbReference type="GO" id="GO:0016987">
    <property type="term" value="F:sigma factor activity"/>
    <property type="evidence" value="ECO:0007669"/>
    <property type="project" value="UniProtKB-KW"/>
</dbReference>
<reference evidence="9 10" key="1">
    <citation type="submission" date="2020-08" db="EMBL/GenBank/DDBJ databases">
        <title>Sequencing the genomes of 1000 actinobacteria strains.</title>
        <authorList>
            <person name="Klenk H.-P."/>
        </authorList>
    </citation>
    <scope>NUCLEOTIDE SEQUENCE [LARGE SCALE GENOMIC DNA]</scope>
    <source>
        <strain evidence="9 10">DSM 24823</strain>
    </source>
</reference>
<dbReference type="PROSITE" id="PS01063">
    <property type="entry name" value="SIGMA70_ECF"/>
    <property type="match status" value="1"/>
</dbReference>
<evidence type="ECO:0000259" key="7">
    <source>
        <dbReference type="Pfam" id="PF04542"/>
    </source>
</evidence>
<comment type="caution">
    <text evidence="9">The sequence shown here is derived from an EMBL/GenBank/DDBJ whole genome shotgun (WGS) entry which is preliminary data.</text>
</comment>
<dbReference type="Pfam" id="PF04542">
    <property type="entry name" value="Sigma70_r2"/>
    <property type="match status" value="1"/>
</dbReference>
<evidence type="ECO:0000313" key="10">
    <source>
        <dbReference type="Proteomes" id="UP000517712"/>
    </source>
</evidence>
<dbReference type="SUPFAM" id="SSF88659">
    <property type="entry name" value="Sigma3 and sigma4 domains of RNA polymerase sigma factors"/>
    <property type="match status" value="1"/>
</dbReference>
<dbReference type="AlphaFoldDB" id="A0A7W9FCZ2"/>
<accession>A0A7W9FCZ2</accession>
<evidence type="ECO:0000256" key="2">
    <source>
        <dbReference type="ARBA" id="ARBA00023015"/>
    </source>
</evidence>
<dbReference type="InterPro" id="IPR013324">
    <property type="entry name" value="RNA_pol_sigma_r3/r4-like"/>
</dbReference>
<keyword evidence="4 6" id="KW-0238">DNA-binding</keyword>
<keyword evidence="2 6" id="KW-0805">Transcription regulation</keyword>
<evidence type="ECO:0000313" key="9">
    <source>
        <dbReference type="EMBL" id="MBB5742948.1"/>
    </source>
</evidence>
<keyword evidence="10" id="KW-1185">Reference proteome</keyword>
<evidence type="ECO:0000259" key="8">
    <source>
        <dbReference type="Pfam" id="PF08281"/>
    </source>
</evidence>
<evidence type="ECO:0000256" key="5">
    <source>
        <dbReference type="ARBA" id="ARBA00023163"/>
    </source>
</evidence>
<evidence type="ECO:0000256" key="1">
    <source>
        <dbReference type="ARBA" id="ARBA00010641"/>
    </source>
</evidence>
<evidence type="ECO:0000256" key="3">
    <source>
        <dbReference type="ARBA" id="ARBA00023082"/>
    </source>
</evidence>
<protein>
    <recommendedName>
        <fullName evidence="6">RNA polymerase sigma factor</fullName>
    </recommendedName>
</protein>
<feature type="domain" description="RNA polymerase sigma-70 region 2" evidence="7">
    <location>
        <begin position="39"/>
        <end position="106"/>
    </location>
</feature>
<dbReference type="Gene3D" id="1.10.1740.10">
    <property type="match status" value="1"/>
</dbReference>
<dbReference type="InterPro" id="IPR036388">
    <property type="entry name" value="WH-like_DNA-bd_sf"/>
</dbReference>
<sequence length="198" mass="22628">MTEMDEARGDMVDDTDEAEAEARLNERFIAGDETALAEIYRRWSPVVFTLALRSLGDRGDAEDVTQRTFVSVWSSRTGYDPAKARLSTWLITIARRRIADTHEARRKVRELQEQMERMTDPSAAIAPGVDLSETLLVANEMQQLAPKAREIMRLAFYDDLTHDEIARRLDMPLGTVKSHIRRSLSRMRARLEVVDVAH</sequence>
<dbReference type="NCBIfam" id="TIGR02937">
    <property type="entry name" value="sigma70-ECF"/>
    <property type="match status" value="1"/>
</dbReference>